<dbReference type="FunFam" id="3.20.10.10:FF:000002">
    <property type="entry name" value="D-alanine aminotransferase"/>
    <property type="match status" value="1"/>
</dbReference>
<comment type="caution">
    <text evidence="18">The sequence shown here is derived from an EMBL/GenBank/DDBJ whole genome shotgun (WGS) entry which is preliminary data.</text>
</comment>
<dbReference type="NCBIfam" id="NF006185">
    <property type="entry name" value="PRK08320.1"/>
    <property type="match status" value="1"/>
</dbReference>
<accession>A0A1J4SCV2</accession>
<evidence type="ECO:0000313" key="18">
    <source>
        <dbReference type="EMBL" id="OIN95934.1"/>
    </source>
</evidence>
<dbReference type="InterPro" id="IPR050571">
    <property type="entry name" value="Class-IV_PLP-Dep_Aminotrnsfr"/>
</dbReference>
<dbReference type="InterPro" id="IPR043131">
    <property type="entry name" value="BCAT-like_N"/>
</dbReference>
<evidence type="ECO:0000256" key="15">
    <source>
        <dbReference type="RuleBase" id="RU004106"/>
    </source>
</evidence>
<dbReference type="InterPro" id="IPR018300">
    <property type="entry name" value="Aminotrans_IV_CS"/>
</dbReference>
<dbReference type="GO" id="GO:0052656">
    <property type="term" value="F:L-isoleucine-2-oxoglutarate transaminase activity"/>
    <property type="evidence" value="ECO:0007669"/>
    <property type="project" value="RHEA"/>
</dbReference>
<proteinExistence type="inferred from homology"/>
<evidence type="ECO:0000256" key="17">
    <source>
        <dbReference type="RuleBase" id="RU364094"/>
    </source>
</evidence>
<keyword evidence="7 17" id="KW-0032">Aminotransferase</keyword>
<dbReference type="UniPathway" id="UPA00049">
    <property type="reaction ID" value="UER00062"/>
</dbReference>
<evidence type="ECO:0000256" key="9">
    <source>
        <dbReference type="ARBA" id="ARBA00022679"/>
    </source>
</evidence>
<dbReference type="STRING" id="1817893.AUJ66_07920"/>
<keyword evidence="8 17" id="KW-0028">Amino-acid biosynthesis</keyword>
<dbReference type="FunFam" id="3.30.470.10:FF:000006">
    <property type="entry name" value="Branched-chain-amino-acid aminotransferase"/>
    <property type="match status" value="1"/>
</dbReference>
<comment type="similarity">
    <text evidence="6 15">Belongs to the class-IV pyridoxal-phosphate-dependent aminotransferase family.</text>
</comment>
<dbReference type="PROSITE" id="PS00770">
    <property type="entry name" value="AA_TRANSFER_CLASS_4"/>
    <property type="match status" value="1"/>
</dbReference>
<evidence type="ECO:0000256" key="5">
    <source>
        <dbReference type="ARBA" id="ARBA00005072"/>
    </source>
</evidence>
<evidence type="ECO:0000256" key="3">
    <source>
        <dbReference type="ARBA" id="ARBA00004824"/>
    </source>
</evidence>
<keyword evidence="11 17" id="KW-0100">Branched-chain amino acid biosynthesis</keyword>
<dbReference type="GO" id="GO:0009098">
    <property type="term" value="P:L-leucine biosynthetic process"/>
    <property type="evidence" value="ECO:0007669"/>
    <property type="project" value="UniProtKB-UniPathway"/>
</dbReference>
<dbReference type="InterPro" id="IPR001544">
    <property type="entry name" value="Aminotrans_IV"/>
</dbReference>
<dbReference type="CDD" id="cd01558">
    <property type="entry name" value="D-AAT_like"/>
    <property type="match status" value="1"/>
</dbReference>
<dbReference type="GO" id="GO:0005829">
    <property type="term" value="C:cytosol"/>
    <property type="evidence" value="ECO:0007669"/>
    <property type="project" value="TreeGrafter"/>
</dbReference>
<dbReference type="PANTHER" id="PTHR42743:SF11">
    <property type="entry name" value="AMINODEOXYCHORISMATE LYASE"/>
    <property type="match status" value="1"/>
</dbReference>
<dbReference type="SUPFAM" id="SSF56752">
    <property type="entry name" value="D-aminoacid aminotransferase-like PLP-dependent enzymes"/>
    <property type="match status" value="1"/>
</dbReference>
<evidence type="ECO:0000256" key="1">
    <source>
        <dbReference type="ARBA" id="ARBA00001933"/>
    </source>
</evidence>
<comment type="pathway">
    <text evidence="3 17">Amino-acid biosynthesis; L-isoleucine biosynthesis; L-isoleucine from 2-oxobutanoate: step 4/4.</text>
</comment>
<dbReference type="InterPro" id="IPR043132">
    <property type="entry name" value="BCAT-like_C"/>
</dbReference>
<comment type="pathway">
    <text evidence="4 17">Amino-acid biosynthesis; L-valine biosynthesis; L-valine from pyruvate: step 4/4.</text>
</comment>
<evidence type="ECO:0000256" key="13">
    <source>
        <dbReference type="ARBA" id="ARBA00048798"/>
    </source>
</evidence>
<dbReference type="GO" id="GO:0009099">
    <property type="term" value="P:L-valine biosynthetic process"/>
    <property type="evidence" value="ECO:0007669"/>
    <property type="project" value="UniProtKB-UniPathway"/>
</dbReference>
<dbReference type="UniPathway" id="UPA00048">
    <property type="reaction ID" value="UER00073"/>
</dbReference>
<dbReference type="InterPro" id="IPR036038">
    <property type="entry name" value="Aminotransferase-like"/>
</dbReference>
<name>A0A1J4SCV2_9BACT</name>
<comment type="function">
    <text evidence="2 17">Acts on leucine, isoleucine and valine.</text>
</comment>
<evidence type="ECO:0000313" key="19">
    <source>
        <dbReference type="Proteomes" id="UP000182278"/>
    </source>
</evidence>
<dbReference type="InterPro" id="IPR005785">
    <property type="entry name" value="B_amino_transI"/>
</dbReference>
<reference evidence="18 19" key="1">
    <citation type="journal article" date="2016" name="Environ. Microbiol.">
        <title>Genomic resolution of a cold subsurface aquifer community provides metabolic insights for novel microbes adapted to high CO concentrations.</title>
        <authorList>
            <person name="Probst A.J."/>
            <person name="Castelle C.J."/>
            <person name="Singh A."/>
            <person name="Brown C.T."/>
            <person name="Anantharaman K."/>
            <person name="Sharon I."/>
            <person name="Hug L.A."/>
            <person name="Burstein D."/>
            <person name="Emerson J.B."/>
            <person name="Thomas B.C."/>
            <person name="Banfield J.F."/>
        </authorList>
    </citation>
    <scope>NUCLEOTIDE SEQUENCE [LARGE SCALE GENOMIC DNA]</scope>
    <source>
        <strain evidence="18">CG1_02_38_46</strain>
    </source>
</reference>
<evidence type="ECO:0000256" key="14">
    <source>
        <dbReference type="ARBA" id="ARBA00049229"/>
    </source>
</evidence>
<dbReference type="NCBIfam" id="TIGR01122">
    <property type="entry name" value="ilvE_I"/>
    <property type="match status" value="1"/>
</dbReference>
<dbReference type="GO" id="GO:0052655">
    <property type="term" value="F:L-valine-2-oxoglutarate transaminase activity"/>
    <property type="evidence" value="ECO:0007669"/>
    <property type="project" value="RHEA"/>
</dbReference>
<comment type="catalytic activity">
    <reaction evidence="12 17">
        <text>L-valine + 2-oxoglutarate = 3-methyl-2-oxobutanoate + L-glutamate</text>
        <dbReference type="Rhea" id="RHEA:24813"/>
        <dbReference type="ChEBI" id="CHEBI:11851"/>
        <dbReference type="ChEBI" id="CHEBI:16810"/>
        <dbReference type="ChEBI" id="CHEBI:29985"/>
        <dbReference type="ChEBI" id="CHEBI:57762"/>
        <dbReference type="EC" id="2.6.1.42"/>
    </reaction>
</comment>
<evidence type="ECO:0000256" key="12">
    <source>
        <dbReference type="ARBA" id="ARBA00048212"/>
    </source>
</evidence>
<comment type="pathway">
    <text evidence="5 17">Amino-acid biosynthesis; L-leucine biosynthesis; L-leucine from 3-methyl-2-oxobutanoate: step 4/4.</text>
</comment>
<evidence type="ECO:0000256" key="10">
    <source>
        <dbReference type="ARBA" id="ARBA00022898"/>
    </source>
</evidence>
<dbReference type="Proteomes" id="UP000182278">
    <property type="component" value="Unassembled WGS sequence"/>
</dbReference>
<dbReference type="EC" id="2.6.1.42" evidence="17"/>
<dbReference type="Pfam" id="PF01063">
    <property type="entry name" value="Aminotran_4"/>
    <property type="match status" value="1"/>
</dbReference>
<evidence type="ECO:0000256" key="6">
    <source>
        <dbReference type="ARBA" id="ARBA00009320"/>
    </source>
</evidence>
<gene>
    <name evidence="17" type="primary">ilvE</name>
    <name evidence="18" type="ORF">AUJ66_07920</name>
</gene>
<comment type="catalytic activity">
    <reaction evidence="13 17">
        <text>L-isoleucine + 2-oxoglutarate = (S)-3-methyl-2-oxopentanoate + L-glutamate</text>
        <dbReference type="Rhea" id="RHEA:24801"/>
        <dbReference type="ChEBI" id="CHEBI:16810"/>
        <dbReference type="ChEBI" id="CHEBI:29985"/>
        <dbReference type="ChEBI" id="CHEBI:35146"/>
        <dbReference type="ChEBI" id="CHEBI:58045"/>
        <dbReference type="EC" id="2.6.1.42"/>
    </reaction>
</comment>
<dbReference type="EMBL" id="MNUO01000121">
    <property type="protein sequence ID" value="OIN95934.1"/>
    <property type="molecule type" value="Genomic_DNA"/>
</dbReference>
<dbReference type="PANTHER" id="PTHR42743">
    <property type="entry name" value="AMINO-ACID AMINOTRANSFERASE"/>
    <property type="match status" value="1"/>
</dbReference>
<comment type="catalytic activity">
    <reaction evidence="14 17">
        <text>L-leucine + 2-oxoglutarate = 4-methyl-2-oxopentanoate + L-glutamate</text>
        <dbReference type="Rhea" id="RHEA:18321"/>
        <dbReference type="ChEBI" id="CHEBI:16810"/>
        <dbReference type="ChEBI" id="CHEBI:17865"/>
        <dbReference type="ChEBI" id="CHEBI:29985"/>
        <dbReference type="ChEBI" id="CHEBI:57427"/>
        <dbReference type="EC" id="2.6.1.42"/>
    </reaction>
</comment>
<protein>
    <recommendedName>
        <fullName evidence="17">Branched-chain-amino-acid aminotransferase</fullName>
        <shortName evidence="17">BCAT</shortName>
        <ecNumber evidence="17">2.6.1.42</ecNumber>
    </recommendedName>
</protein>
<keyword evidence="9 17" id="KW-0808">Transferase</keyword>
<evidence type="ECO:0000256" key="16">
    <source>
        <dbReference type="RuleBase" id="RU004516"/>
    </source>
</evidence>
<sequence>MGLKIYLDGKLVNEDEARISVFDHGLLYGDGVFEGIRAYNGRVFKLDEHLHRLYDSARAIMLKIPLDKKETKKAVLMTLRANGLSNAYIRLVVTRGKGDLGLDPKKCPKPTVFIITHKITLYPRELYYKGMEVITVPTIRNLVSAIDPQIKSLNYLNNILAKIEANLAGMQEAIMLNKDGYVVECTGDNIFIVRDGVLFTPPTWLGVLSGITRNTVLELAIKLKIKTKEEVFTRYALYTADECFLTGTAAEIIPVVKIDDRVIGEGMPGKITLRLMKEFRVLTKKEGIPI</sequence>
<organism evidence="18 19">
    <name type="scientific">Candidatus Desantisbacteria bacterium CG1_02_38_46</name>
    <dbReference type="NCBI Taxonomy" id="1817893"/>
    <lineage>
        <taxon>Bacteria</taxon>
        <taxon>Candidatus Desantisiibacteriota</taxon>
    </lineage>
</organism>
<dbReference type="Gene3D" id="3.30.470.10">
    <property type="match status" value="1"/>
</dbReference>
<evidence type="ECO:0000256" key="4">
    <source>
        <dbReference type="ARBA" id="ARBA00004931"/>
    </source>
</evidence>
<dbReference type="GO" id="GO:0052654">
    <property type="term" value="F:L-leucine-2-oxoglutarate transaminase activity"/>
    <property type="evidence" value="ECO:0007669"/>
    <property type="project" value="RHEA"/>
</dbReference>
<dbReference type="Gene3D" id="3.20.10.10">
    <property type="entry name" value="D-amino Acid Aminotransferase, subunit A, domain 2"/>
    <property type="match status" value="1"/>
</dbReference>
<dbReference type="GO" id="GO:0009097">
    <property type="term" value="P:isoleucine biosynthetic process"/>
    <property type="evidence" value="ECO:0007669"/>
    <property type="project" value="UniProtKB-UniPathway"/>
</dbReference>
<keyword evidence="10 16" id="KW-0663">Pyridoxal phosphate</keyword>
<comment type="cofactor">
    <cofactor evidence="1 16">
        <name>pyridoxal 5'-phosphate</name>
        <dbReference type="ChEBI" id="CHEBI:597326"/>
    </cofactor>
</comment>
<dbReference type="AlphaFoldDB" id="A0A1J4SCV2"/>
<evidence type="ECO:0000256" key="11">
    <source>
        <dbReference type="ARBA" id="ARBA00023304"/>
    </source>
</evidence>
<evidence type="ECO:0000256" key="2">
    <source>
        <dbReference type="ARBA" id="ARBA00003109"/>
    </source>
</evidence>
<evidence type="ECO:0000256" key="7">
    <source>
        <dbReference type="ARBA" id="ARBA00022576"/>
    </source>
</evidence>
<evidence type="ECO:0000256" key="8">
    <source>
        <dbReference type="ARBA" id="ARBA00022605"/>
    </source>
</evidence>
<dbReference type="UniPathway" id="UPA00047">
    <property type="reaction ID" value="UER00058"/>
</dbReference>